<comment type="caution">
    <text evidence="2">The sequence shown here is derived from an EMBL/GenBank/DDBJ whole genome shotgun (WGS) entry which is preliminary data.</text>
</comment>
<feature type="region of interest" description="Disordered" evidence="1">
    <location>
        <begin position="158"/>
        <end position="192"/>
    </location>
</feature>
<feature type="compositionally biased region" description="Acidic residues" evidence="1">
    <location>
        <begin position="35"/>
        <end position="50"/>
    </location>
</feature>
<feature type="region of interest" description="Disordered" evidence="1">
    <location>
        <begin position="1"/>
        <end position="92"/>
    </location>
</feature>
<feature type="compositionally biased region" description="Basic and acidic residues" evidence="1">
    <location>
        <begin position="51"/>
        <end position="66"/>
    </location>
</feature>
<dbReference type="OrthoDB" id="9852799at2"/>
<proteinExistence type="predicted"/>
<protein>
    <submittedName>
        <fullName evidence="2">Uncharacterized protein</fullName>
    </submittedName>
</protein>
<organism evidence="2 3">
    <name type="scientific">Altericroceibacterium indicum</name>
    <dbReference type="NCBI Taxonomy" id="374177"/>
    <lineage>
        <taxon>Bacteria</taxon>
        <taxon>Pseudomonadati</taxon>
        <taxon>Pseudomonadota</taxon>
        <taxon>Alphaproteobacteria</taxon>
        <taxon>Sphingomonadales</taxon>
        <taxon>Erythrobacteraceae</taxon>
        <taxon>Altericroceibacterium</taxon>
    </lineage>
</organism>
<keyword evidence="3" id="KW-1185">Reference proteome</keyword>
<reference evidence="2 3" key="1">
    <citation type="submission" date="2019-12" db="EMBL/GenBank/DDBJ databases">
        <title>Genomic-based taxomic classification of the family Erythrobacteraceae.</title>
        <authorList>
            <person name="Xu L."/>
        </authorList>
    </citation>
    <scope>NUCLEOTIDE SEQUENCE [LARGE SCALE GENOMIC DNA]</scope>
    <source>
        <strain evidence="2 3">DSM 18604</strain>
    </source>
</reference>
<feature type="compositionally biased region" description="Polar residues" evidence="1">
    <location>
        <begin position="75"/>
        <end position="85"/>
    </location>
</feature>
<dbReference type="AlphaFoldDB" id="A0A845A636"/>
<dbReference type="EMBL" id="WTYQ01000001">
    <property type="protein sequence ID" value="MXP24819.1"/>
    <property type="molecule type" value="Genomic_DNA"/>
</dbReference>
<evidence type="ECO:0000313" key="2">
    <source>
        <dbReference type="EMBL" id="MXP24819.1"/>
    </source>
</evidence>
<accession>A0A845A636</accession>
<evidence type="ECO:0000313" key="3">
    <source>
        <dbReference type="Proteomes" id="UP000460561"/>
    </source>
</evidence>
<gene>
    <name evidence="2" type="ORF">GRI39_02000</name>
</gene>
<name>A0A845A636_9SPHN</name>
<sequence>MSKPRFGGLGGVMRGQVETPHASMKDMPEGKPETDPENPEDDDQPDDEEAGDGKKKDKPMSKDKEQQAAAPGAESQMNDGQQHGDSNAVAAAITGERQRIAAVFASDDVKGREMAAAELLANSDMSADAIVGMLPKLTPSASADEGSEMLQHMRENGQIDLGNEGGETQAEENHGWQKIHDEIRARRENGGF</sequence>
<evidence type="ECO:0000256" key="1">
    <source>
        <dbReference type="SAM" id="MobiDB-lite"/>
    </source>
</evidence>
<dbReference type="Proteomes" id="UP000460561">
    <property type="component" value="Unassembled WGS sequence"/>
</dbReference>
<dbReference type="RefSeq" id="WP_160738014.1">
    <property type="nucleotide sequence ID" value="NZ_WTYQ01000001.1"/>
</dbReference>
<feature type="compositionally biased region" description="Basic and acidic residues" evidence="1">
    <location>
        <begin position="171"/>
        <end position="192"/>
    </location>
</feature>
<feature type="compositionally biased region" description="Basic and acidic residues" evidence="1">
    <location>
        <begin position="23"/>
        <end position="34"/>
    </location>
</feature>